<gene>
    <name evidence="5" type="ORF">OLEA9_A082779</name>
</gene>
<dbReference type="InterPro" id="IPR002885">
    <property type="entry name" value="PPR_rpt"/>
</dbReference>
<dbReference type="Pfam" id="PF01535">
    <property type="entry name" value="PPR"/>
    <property type="match status" value="1"/>
</dbReference>
<dbReference type="InterPro" id="IPR011990">
    <property type="entry name" value="TPR-like_helical_dom_sf"/>
</dbReference>
<dbReference type="Pfam" id="PF13812">
    <property type="entry name" value="PPR_3"/>
    <property type="match status" value="1"/>
</dbReference>
<evidence type="ECO:0000256" key="1">
    <source>
        <dbReference type="ARBA" id="ARBA00007626"/>
    </source>
</evidence>
<feature type="domain" description="At1g68980-like TPR repeats" evidence="4">
    <location>
        <begin position="64"/>
        <end position="185"/>
    </location>
</feature>
<comment type="caution">
    <text evidence="5">The sequence shown here is derived from an EMBL/GenBank/DDBJ whole genome shotgun (WGS) entry which is preliminary data.</text>
</comment>
<dbReference type="NCBIfam" id="TIGR00756">
    <property type="entry name" value="PPR"/>
    <property type="match status" value="2"/>
</dbReference>
<reference evidence="5 6" key="1">
    <citation type="submission" date="2019-12" db="EMBL/GenBank/DDBJ databases">
        <authorList>
            <person name="Alioto T."/>
            <person name="Alioto T."/>
            <person name="Gomez Garrido J."/>
        </authorList>
    </citation>
    <scope>NUCLEOTIDE SEQUENCE [LARGE SCALE GENOMIC DNA]</scope>
</reference>
<evidence type="ECO:0000313" key="6">
    <source>
        <dbReference type="Proteomes" id="UP000594638"/>
    </source>
</evidence>
<protein>
    <recommendedName>
        <fullName evidence="4">At1g68980-like TPR repeats domain-containing protein</fullName>
    </recommendedName>
</protein>
<evidence type="ECO:0000313" key="5">
    <source>
        <dbReference type="EMBL" id="CAA2964358.1"/>
    </source>
</evidence>
<evidence type="ECO:0000256" key="2">
    <source>
        <dbReference type="ARBA" id="ARBA00022737"/>
    </source>
</evidence>
<feature type="repeat" description="PPR" evidence="3">
    <location>
        <begin position="456"/>
        <end position="490"/>
    </location>
</feature>
<dbReference type="EMBL" id="CACTIH010001823">
    <property type="protein sequence ID" value="CAA2964358.1"/>
    <property type="molecule type" value="Genomic_DNA"/>
</dbReference>
<dbReference type="PROSITE" id="PS51375">
    <property type="entry name" value="PPR"/>
    <property type="match status" value="2"/>
</dbReference>
<dbReference type="InterPro" id="IPR057440">
    <property type="entry name" value="At1g68980-like_TPR"/>
</dbReference>
<evidence type="ECO:0000256" key="3">
    <source>
        <dbReference type="PROSITE-ProRule" id="PRU00708"/>
    </source>
</evidence>
<keyword evidence="6" id="KW-1185">Reference proteome</keyword>
<dbReference type="OrthoDB" id="783540at2759"/>
<accession>A0A8S0QCR3</accession>
<dbReference type="Gene3D" id="1.25.40.10">
    <property type="entry name" value="Tetratricopeptide repeat domain"/>
    <property type="match status" value="3"/>
</dbReference>
<dbReference type="Gramene" id="OE9A082779T1">
    <property type="protein sequence ID" value="OE9A082779C1"/>
    <property type="gene ID" value="OE9A082779"/>
</dbReference>
<comment type="similarity">
    <text evidence="1">Belongs to the PPR family. P subfamily.</text>
</comment>
<organism evidence="5 6">
    <name type="scientific">Olea europaea subsp. europaea</name>
    <dbReference type="NCBI Taxonomy" id="158383"/>
    <lineage>
        <taxon>Eukaryota</taxon>
        <taxon>Viridiplantae</taxon>
        <taxon>Streptophyta</taxon>
        <taxon>Embryophyta</taxon>
        <taxon>Tracheophyta</taxon>
        <taxon>Spermatophyta</taxon>
        <taxon>Magnoliopsida</taxon>
        <taxon>eudicotyledons</taxon>
        <taxon>Gunneridae</taxon>
        <taxon>Pentapetalae</taxon>
        <taxon>asterids</taxon>
        <taxon>lamiids</taxon>
        <taxon>Lamiales</taxon>
        <taxon>Oleaceae</taxon>
        <taxon>Oleeae</taxon>
        <taxon>Olea</taxon>
    </lineage>
</organism>
<feature type="repeat" description="PPR" evidence="3">
    <location>
        <begin position="540"/>
        <end position="574"/>
    </location>
</feature>
<dbReference type="Pfam" id="PF25245">
    <property type="entry name" value="TPR_At1g68980"/>
    <property type="match status" value="1"/>
</dbReference>
<name>A0A8S0QCR3_OLEEU</name>
<sequence length="695" mass="79535">MAQSLLAVIHKAALRLTSHRKFDFICKMKMLEVLDAYNFVPRGFSSIGIKREKLYQEESSRLILLGKLENSLREHLVDKAWETYKEFKRLHGFPSQYLVAGLITELSYSSDSKCLRKACDLVLSISIEKPGILEPDLMTKLTLSSARAQIPVPASTVLRLMLEKRSLPSLDILEIIFLHMAKTEIGTYLASNILIEICDCFLNKNAHKSAHKELKKPDTMIFNLVLDACVRFGASLKGQQIIELMAQVGVVADAHTATIIARIHEINAMRDELKKFKDYIDRVPITLVCHYQHFYDCMLSLHFRFSDIDAASELVLDLCRYYESNLFQGGKREPQISCTVSIGSHNMRTGLTLHFLSRQLQKDSICKVDSKPGLVVFKNGKFFVSNKALAKLIVGYKRCGRIGKLSKLLISIQNNCSSLEYNSLCSSVIDACIHLGWLQTAHDILDDFELMGYPISESSYMSLLAAYSNMKMFREAEALIKQMRRTGLLLNIPPKVAFSSYIYESEAGMVYLKNLTSTTKSNLADVVRNIREEEKVCPSSVHEYNSSIYFFTKAKMIGDALKTYQKMKEMKIQPTMCTFFHLICGYASLGMYRDITILWGDIKRSMENQDTIYHRDLYELLLLNFLRGGYFERVMEVIGIMMENGMYLDKWSYKTEFLKFHRDLYRGLTVSDARNEVQSKRIEFVGAFRKWVGIG</sequence>
<dbReference type="PANTHER" id="PTHR46598:SF3">
    <property type="entry name" value="OS07G0495300 PROTEIN"/>
    <property type="match status" value="1"/>
</dbReference>
<proteinExistence type="inferred from homology"/>
<dbReference type="Proteomes" id="UP000594638">
    <property type="component" value="Unassembled WGS sequence"/>
</dbReference>
<keyword evidence="2" id="KW-0677">Repeat</keyword>
<evidence type="ECO:0000259" key="4">
    <source>
        <dbReference type="Pfam" id="PF25245"/>
    </source>
</evidence>
<dbReference type="PANTHER" id="PTHR46598">
    <property type="entry name" value="BNAC05G43320D PROTEIN"/>
    <property type="match status" value="1"/>
</dbReference>
<dbReference type="AlphaFoldDB" id="A0A8S0QCR3"/>